<reference evidence="7 8" key="1">
    <citation type="submission" date="2016-10" db="EMBL/GenBank/DDBJ databases">
        <title>Proteomics and genomics reveal pathogen-plant mechanisms compatible with a hemibiotrophic lifestyle of Diplodia corticola.</title>
        <authorList>
            <person name="Fernandes I."/>
            <person name="De Jonge R."/>
            <person name="Van De Peer Y."/>
            <person name="Devreese B."/>
            <person name="Alves A."/>
            <person name="Esteves A.C."/>
        </authorList>
    </citation>
    <scope>NUCLEOTIDE SEQUENCE [LARGE SCALE GENOMIC DNA]</scope>
    <source>
        <strain evidence="7 8">CBS 112549</strain>
    </source>
</reference>
<gene>
    <name evidence="7" type="ORF">BKCO1_1700071</name>
</gene>
<dbReference type="Pfam" id="PF05529">
    <property type="entry name" value="Bap31"/>
    <property type="match status" value="1"/>
</dbReference>
<organism evidence="7 8">
    <name type="scientific">Diplodia corticola</name>
    <dbReference type="NCBI Taxonomy" id="236234"/>
    <lineage>
        <taxon>Eukaryota</taxon>
        <taxon>Fungi</taxon>
        <taxon>Dikarya</taxon>
        <taxon>Ascomycota</taxon>
        <taxon>Pezizomycotina</taxon>
        <taxon>Dothideomycetes</taxon>
        <taxon>Dothideomycetes incertae sedis</taxon>
        <taxon>Botryosphaeriales</taxon>
        <taxon>Botryosphaeriaceae</taxon>
        <taxon>Diplodia</taxon>
    </lineage>
</organism>
<dbReference type="RefSeq" id="XP_020131738.1">
    <property type="nucleotide sequence ID" value="XM_020271687.1"/>
</dbReference>
<feature type="transmembrane region" description="Helical" evidence="4">
    <location>
        <begin position="110"/>
        <end position="130"/>
    </location>
</feature>
<name>A0A1J9R254_9PEZI</name>
<keyword evidence="2" id="KW-0175">Coiled coil</keyword>
<feature type="region of interest" description="Disordered" evidence="3">
    <location>
        <begin position="596"/>
        <end position="636"/>
    </location>
</feature>
<dbReference type="InterPro" id="IPR040463">
    <property type="entry name" value="BAP29/BAP31_N"/>
</dbReference>
<dbReference type="AlphaFoldDB" id="A0A1J9R254"/>
<dbReference type="InterPro" id="IPR041672">
    <property type="entry name" value="Bap31/Bap29_C"/>
</dbReference>
<dbReference type="EMBL" id="MNUE01000017">
    <property type="protein sequence ID" value="OJD35478.1"/>
    <property type="molecule type" value="Genomic_DNA"/>
</dbReference>
<evidence type="ECO:0000256" key="1">
    <source>
        <dbReference type="ARBA" id="ARBA00008433"/>
    </source>
</evidence>
<feature type="domain" description="Bap31/Bap29 cytoplasmic coiled-coil" evidence="6">
    <location>
        <begin position="164"/>
        <end position="211"/>
    </location>
</feature>
<feature type="compositionally biased region" description="Low complexity" evidence="3">
    <location>
        <begin position="615"/>
        <end position="636"/>
    </location>
</feature>
<evidence type="ECO:0000256" key="2">
    <source>
        <dbReference type="SAM" id="Coils"/>
    </source>
</evidence>
<dbReference type="PANTHER" id="PTHR12991:SF10">
    <property type="entry name" value="GATOR COMPLEX PROTEIN NPRL2"/>
    <property type="match status" value="1"/>
</dbReference>
<dbReference type="Pfam" id="PF18035">
    <property type="entry name" value="Bap31_Bap29_C"/>
    <property type="match status" value="1"/>
</dbReference>
<evidence type="ECO:0000256" key="3">
    <source>
        <dbReference type="SAM" id="MobiDB-lite"/>
    </source>
</evidence>
<comment type="caution">
    <text evidence="7">The sequence shown here is derived from an EMBL/GenBank/DDBJ whole genome shotgun (WGS) entry which is preliminary data.</text>
</comment>
<sequence>MTLYYSLVFMLLVAEMVIFMSLIVPLPFTWRRKLFTFISESPLIAKLQYGMKITFIFILILFIDSVNRVYRVQLELSAASNAEKQGRAAVIGGPERMEVQARKFYSQRNMYLCGFTLFLSLILNRTYVMILDVLRLEEENNSLRGTSSGKGKDSAALGRAGDAGEIGRLRKELEAKDRDIEHLKKQADGLSREYNRLGDEVSGSDSAPKKDRMTTFEISGKMLCPELHSREDTKMETGCRDEVGSRVLHQVPDGSITPSTAPCAQSAPFFSFSDVSEYVIPRQEFCDRLVTVCANHYRIIGYPVCINNYNGKYDRNQFIFNFALVVEEDLLDWNSYASVVRKLGKLLRNLEEQGSFLSNEEKDIPWDVLGDPARTSSIGLGIRRTERAASLAESTSESQSVKSLGLEGLSLDNEPAEMGTSSKVYALCEMILEDLNNYCECMIPIDDSNTINLKLFPTRLPPAPVHAWHVPLLTIDIDMYTAPSAMNPHSFSNRCATLSSDLTLTRILPYIDGINSVYFISQLADTDIGLTRKAIQHLVYYDCVVLLDIFQFGAMYAPTPLIAHFFTDEAALAECARYVRIPRFLDASIGNDTATLPEELRRDSHKPSHGHSRKTSVGSTLGGSTTTTTAAGSPTQATFVHNRAHRSSTIGTHSSAALTNFTANLTLAPNQPVVSADTLIQLYSSMRQGVTLRAWVLENTALLTHIDVRRLVTFGVIKGFLYRVHKYAITTSAGALAGTTASYDGYDHLHGARWRGHNGYASPWRVDSDVEDGGLEANADGGDKASGNGSGAAYGRELPLARYLDGLHCFDEICTELGMSEREVLAKMKKGFGDVLVVNR</sequence>
<dbReference type="GO" id="GO:0005096">
    <property type="term" value="F:GTPase activator activity"/>
    <property type="evidence" value="ECO:0007669"/>
    <property type="project" value="TreeGrafter"/>
</dbReference>
<dbReference type="STRING" id="236234.A0A1J9R254"/>
<evidence type="ECO:0000259" key="6">
    <source>
        <dbReference type="Pfam" id="PF18035"/>
    </source>
</evidence>
<protein>
    <submittedName>
        <fullName evidence="7">Bap31 domain protein</fullName>
    </submittedName>
</protein>
<proteinExistence type="inferred from homology"/>
<dbReference type="Proteomes" id="UP000183809">
    <property type="component" value="Unassembled WGS sequence"/>
</dbReference>
<feature type="domain" description="BAP29/BAP31 transmembrane" evidence="5">
    <location>
        <begin position="1"/>
        <end position="142"/>
    </location>
</feature>
<dbReference type="PANTHER" id="PTHR12991">
    <property type="entry name" value="NITROGEN PERMEASE REGULATOR 2/TUMOR SUPPRESSOR CANDIDATE 4"/>
    <property type="match status" value="1"/>
</dbReference>
<keyword evidence="4" id="KW-1133">Transmembrane helix</keyword>
<keyword evidence="4" id="KW-0472">Membrane</keyword>
<evidence type="ECO:0000256" key="4">
    <source>
        <dbReference type="SAM" id="Phobius"/>
    </source>
</evidence>
<dbReference type="OrthoDB" id="338854at2759"/>
<keyword evidence="4" id="KW-0812">Transmembrane</keyword>
<feature type="transmembrane region" description="Helical" evidence="4">
    <location>
        <begin position="49"/>
        <end position="66"/>
    </location>
</feature>
<dbReference type="InterPro" id="IPR009348">
    <property type="entry name" value="NPR2-like"/>
</dbReference>
<feature type="transmembrane region" description="Helical" evidence="4">
    <location>
        <begin position="7"/>
        <end position="29"/>
    </location>
</feature>
<keyword evidence="8" id="KW-1185">Reference proteome</keyword>
<dbReference type="GO" id="GO:0005774">
    <property type="term" value="C:vacuolar membrane"/>
    <property type="evidence" value="ECO:0007669"/>
    <property type="project" value="TreeGrafter"/>
</dbReference>
<dbReference type="Gene3D" id="1.20.5.110">
    <property type="match status" value="1"/>
</dbReference>
<accession>A0A1J9R254</accession>
<dbReference type="GO" id="GO:1904262">
    <property type="term" value="P:negative regulation of TORC1 signaling"/>
    <property type="evidence" value="ECO:0007669"/>
    <property type="project" value="TreeGrafter"/>
</dbReference>
<dbReference type="GO" id="GO:1990130">
    <property type="term" value="C:GATOR1 complex"/>
    <property type="evidence" value="ECO:0007669"/>
    <property type="project" value="TreeGrafter"/>
</dbReference>
<evidence type="ECO:0000313" key="7">
    <source>
        <dbReference type="EMBL" id="OJD35478.1"/>
    </source>
</evidence>
<evidence type="ECO:0000259" key="5">
    <source>
        <dbReference type="Pfam" id="PF05529"/>
    </source>
</evidence>
<dbReference type="GO" id="GO:0010508">
    <property type="term" value="P:positive regulation of autophagy"/>
    <property type="evidence" value="ECO:0007669"/>
    <property type="project" value="TreeGrafter"/>
</dbReference>
<evidence type="ECO:0000313" key="8">
    <source>
        <dbReference type="Proteomes" id="UP000183809"/>
    </source>
</evidence>
<dbReference type="Pfam" id="PF06218">
    <property type="entry name" value="NPR2"/>
    <property type="match status" value="1"/>
</dbReference>
<dbReference type="GeneID" id="31011946"/>
<comment type="similarity">
    <text evidence="1">Belongs to the NPR2 family.</text>
</comment>
<feature type="coiled-coil region" evidence="2">
    <location>
        <begin position="166"/>
        <end position="200"/>
    </location>
</feature>